<accession>A0ABD2UEG4</accession>
<sequence length="136" mass="16325">AEHGDGGVFDDDDDVTVEGDDVFVDDVTVEEQRRLELEQLELMMNILMEKDGCERRKIAPLIAMRNKLMKEMLVMKEEIKELERERKILEELRERTKRRKIRKEAKEEDCRHLFILFYSFSFFLFFSFLLVSTQVN</sequence>
<keyword evidence="2" id="KW-0812">Transmembrane</keyword>
<evidence type="ECO:0000256" key="1">
    <source>
        <dbReference type="SAM" id="Coils"/>
    </source>
</evidence>
<dbReference type="AlphaFoldDB" id="A0ABD2UEG4"/>
<evidence type="ECO:0000256" key="2">
    <source>
        <dbReference type="SAM" id="Phobius"/>
    </source>
</evidence>
<comment type="caution">
    <text evidence="3">The sequence shown here is derived from an EMBL/GenBank/DDBJ whole genome shotgun (WGS) entry which is preliminary data.</text>
</comment>
<feature type="non-terminal residue" evidence="3">
    <location>
        <position position="1"/>
    </location>
</feature>
<feature type="transmembrane region" description="Helical" evidence="2">
    <location>
        <begin position="112"/>
        <end position="131"/>
    </location>
</feature>
<evidence type="ECO:0000313" key="3">
    <source>
        <dbReference type="EMBL" id="KAL3365972.1"/>
    </source>
</evidence>
<proteinExistence type="predicted"/>
<keyword evidence="2" id="KW-1133">Transmembrane helix</keyword>
<keyword evidence="1" id="KW-0175">Coiled coil</keyword>
<dbReference type="Proteomes" id="UP001627284">
    <property type="component" value="Unassembled WGS sequence"/>
</dbReference>
<keyword evidence="4" id="KW-1185">Reference proteome</keyword>
<name>A0ABD2UEG4_9SOLN</name>
<keyword evidence="2" id="KW-0472">Membrane</keyword>
<reference evidence="3 4" key="1">
    <citation type="submission" date="2024-05" db="EMBL/GenBank/DDBJ databases">
        <title>De novo assembly of an allotetraploid wild potato.</title>
        <authorList>
            <person name="Hosaka A.J."/>
        </authorList>
    </citation>
    <scope>NUCLEOTIDE SEQUENCE [LARGE SCALE GENOMIC DNA]</scope>
    <source>
        <tissue evidence="3">Young leaves</tissue>
    </source>
</reference>
<organism evidence="3 4">
    <name type="scientific">Solanum stoloniferum</name>
    <dbReference type="NCBI Taxonomy" id="62892"/>
    <lineage>
        <taxon>Eukaryota</taxon>
        <taxon>Viridiplantae</taxon>
        <taxon>Streptophyta</taxon>
        <taxon>Embryophyta</taxon>
        <taxon>Tracheophyta</taxon>
        <taxon>Spermatophyta</taxon>
        <taxon>Magnoliopsida</taxon>
        <taxon>eudicotyledons</taxon>
        <taxon>Gunneridae</taxon>
        <taxon>Pentapetalae</taxon>
        <taxon>asterids</taxon>
        <taxon>lamiids</taxon>
        <taxon>Solanales</taxon>
        <taxon>Solanaceae</taxon>
        <taxon>Solanoideae</taxon>
        <taxon>Solaneae</taxon>
        <taxon>Solanum</taxon>
    </lineage>
</organism>
<protein>
    <submittedName>
        <fullName evidence="3">Uncharacterized protein</fullName>
    </submittedName>
</protein>
<evidence type="ECO:0000313" key="4">
    <source>
        <dbReference type="Proteomes" id="UP001627284"/>
    </source>
</evidence>
<dbReference type="EMBL" id="JBJKTR010000006">
    <property type="protein sequence ID" value="KAL3365972.1"/>
    <property type="molecule type" value="Genomic_DNA"/>
</dbReference>
<feature type="coiled-coil region" evidence="1">
    <location>
        <begin position="65"/>
        <end position="109"/>
    </location>
</feature>
<gene>
    <name evidence="3" type="ORF">AABB24_010876</name>
</gene>